<evidence type="ECO:0000259" key="2">
    <source>
        <dbReference type="Pfam" id="PF02225"/>
    </source>
</evidence>
<dbReference type="AlphaFoldDB" id="F0VZ82"/>
<evidence type="ECO:0000256" key="1">
    <source>
        <dbReference type="SAM" id="SignalP"/>
    </source>
</evidence>
<dbReference type="EMBL" id="FR824046">
    <property type="protein sequence ID" value="CCA14098.1"/>
    <property type="molecule type" value="Genomic_DNA"/>
</dbReference>
<sequence length="560" mass="62196">MHPLCLQLAYLVLLLIDNTIQSCINSSTYDVVIGDMNPLGVRFDSDFRILQFVPDSDGRPRTVEATRIASIGDHLISVQGKILKEFSFRESLDLLRSNTVPKTLRFEASQAQCHVDQADSEAGKIDYLETSSKDTSKSILTKYVAVLSKDSGPPACDAAEVAIAEPQHSCSTLRGDLTGKHILIPVPRCIPYQKALFAQNAGAKSVIFVQHHGLKPVQVVVPSYSKQSPTTMAVVKIPLVMISAESGLEIITQLERLNPSTESLQLRLVLSSTCLAPKYSHSYVSEFTSRSFKEEARKALAGYITFHVGKTQRSFEFVRLGAEDKELSMLPFGTSAAYFASLQDQKEICKCALESSQYVSEFIRQRPYLRQHVIVIFPSQKACSTVDLLSLLSNFKVKGIVYGEDNNDLFDPAILHALWGQRGRTSEQYPTSHLELDSQPPVELSPLLLISGRSARTIRSMMENASSVDNIYLELYPENALHHQWNDLALLLNPANWPTCATMREKLLRRISKGYISLDGNEQQNEISPAHGNKERCEILVALYDKAASIDIEGDAITTD</sequence>
<accession>F0VZ82</accession>
<gene>
    <name evidence="3" type="primary">AlNc14C1G213</name>
    <name evidence="3" type="ORF">ALNC14_002410</name>
</gene>
<dbReference type="Gene3D" id="3.50.30.30">
    <property type="match status" value="1"/>
</dbReference>
<reference evidence="3" key="2">
    <citation type="submission" date="2011-02" db="EMBL/GenBank/DDBJ databases">
        <authorList>
            <person name="MacLean D."/>
        </authorList>
    </citation>
    <scope>NUCLEOTIDE SEQUENCE</scope>
</reference>
<dbReference type="Pfam" id="PF02225">
    <property type="entry name" value="PA"/>
    <property type="match status" value="1"/>
</dbReference>
<dbReference type="InterPro" id="IPR003137">
    <property type="entry name" value="PA_domain"/>
</dbReference>
<feature type="signal peptide" evidence="1">
    <location>
        <begin position="1"/>
        <end position="22"/>
    </location>
</feature>
<evidence type="ECO:0000313" key="3">
    <source>
        <dbReference type="EMBL" id="CCA14098.1"/>
    </source>
</evidence>
<feature type="domain" description="PA" evidence="2">
    <location>
        <begin position="162"/>
        <end position="250"/>
    </location>
</feature>
<dbReference type="InterPro" id="IPR046450">
    <property type="entry name" value="PA_dom_sf"/>
</dbReference>
<proteinExistence type="predicted"/>
<organism evidence="3">
    <name type="scientific">Albugo laibachii Nc14</name>
    <dbReference type="NCBI Taxonomy" id="890382"/>
    <lineage>
        <taxon>Eukaryota</taxon>
        <taxon>Sar</taxon>
        <taxon>Stramenopiles</taxon>
        <taxon>Oomycota</taxon>
        <taxon>Peronosporomycetes</taxon>
        <taxon>Albuginales</taxon>
        <taxon>Albuginaceae</taxon>
        <taxon>Albugo</taxon>
    </lineage>
</organism>
<dbReference type="SUPFAM" id="SSF52025">
    <property type="entry name" value="PA domain"/>
    <property type="match status" value="1"/>
</dbReference>
<feature type="chain" id="PRO_5003259555" evidence="1">
    <location>
        <begin position="23"/>
        <end position="560"/>
    </location>
</feature>
<reference evidence="3" key="1">
    <citation type="journal article" date="2011" name="PLoS Biol.">
        <title>Gene gain and loss during evolution of obligate parasitism in the white rust pathogen of Arabidopsis thaliana.</title>
        <authorList>
            <person name="Kemen E."/>
            <person name="Gardiner A."/>
            <person name="Schultz-Larsen T."/>
            <person name="Kemen A.C."/>
            <person name="Balmuth A.L."/>
            <person name="Robert-Seilaniantz A."/>
            <person name="Bailey K."/>
            <person name="Holub E."/>
            <person name="Studholme D.J."/>
            <person name="Maclean D."/>
            <person name="Jones J.D."/>
        </authorList>
    </citation>
    <scope>NUCLEOTIDE SEQUENCE</scope>
</reference>
<keyword evidence="1" id="KW-0732">Signal</keyword>
<name>F0VZ82_9STRA</name>
<dbReference type="HOGENOM" id="CLU_515355_0_0_1"/>
<protein>
    <submittedName>
        <fullName evidence="3">Uncharacterized protein AlNc14C1G213</fullName>
    </submittedName>
</protein>